<dbReference type="AlphaFoldDB" id="A0A8X6VZC6"/>
<name>A0A8X6VZC6_TRICX</name>
<dbReference type="EMBL" id="BMAU01021371">
    <property type="protein sequence ID" value="GFY25273.1"/>
    <property type="molecule type" value="Genomic_DNA"/>
</dbReference>
<reference evidence="1" key="1">
    <citation type="submission" date="2020-08" db="EMBL/GenBank/DDBJ databases">
        <title>Multicomponent nature underlies the extraordinary mechanical properties of spider dragline silk.</title>
        <authorList>
            <person name="Kono N."/>
            <person name="Nakamura H."/>
            <person name="Mori M."/>
            <person name="Yoshida Y."/>
            <person name="Ohtoshi R."/>
            <person name="Malay A.D."/>
            <person name="Moran D.A.P."/>
            <person name="Tomita M."/>
            <person name="Numata K."/>
            <person name="Arakawa K."/>
        </authorList>
    </citation>
    <scope>NUCLEOTIDE SEQUENCE</scope>
</reference>
<evidence type="ECO:0000313" key="2">
    <source>
        <dbReference type="Proteomes" id="UP000887159"/>
    </source>
</evidence>
<accession>A0A8X6VZC6</accession>
<sequence length="172" mass="19788">MGRPVSLWEEQSRGLSQVLISALNRVGKDNGGRGAAHLRCSGARRRDIEIGLTDGVSFYRKYVVARAREWPAQMAMWERNGTCFEISPARIRTISCWHTDRDTLLRGNLLVNAQLRRRNDEAHFWLNGYVNKQNCRIWSEANPQVYVETPLHPEKLTVWCALWAGGILLQKR</sequence>
<protein>
    <submittedName>
        <fullName evidence="1">Uncharacterized protein</fullName>
    </submittedName>
</protein>
<keyword evidence="2" id="KW-1185">Reference proteome</keyword>
<proteinExistence type="predicted"/>
<evidence type="ECO:0000313" key="1">
    <source>
        <dbReference type="EMBL" id="GFY25273.1"/>
    </source>
</evidence>
<comment type="caution">
    <text evidence="1">The sequence shown here is derived from an EMBL/GenBank/DDBJ whole genome shotgun (WGS) entry which is preliminary data.</text>
</comment>
<organism evidence="1 2">
    <name type="scientific">Trichonephila clavipes</name>
    <name type="common">Golden silk orbweaver</name>
    <name type="synonym">Nephila clavipes</name>
    <dbReference type="NCBI Taxonomy" id="2585209"/>
    <lineage>
        <taxon>Eukaryota</taxon>
        <taxon>Metazoa</taxon>
        <taxon>Ecdysozoa</taxon>
        <taxon>Arthropoda</taxon>
        <taxon>Chelicerata</taxon>
        <taxon>Arachnida</taxon>
        <taxon>Araneae</taxon>
        <taxon>Araneomorphae</taxon>
        <taxon>Entelegynae</taxon>
        <taxon>Araneoidea</taxon>
        <taxon>Nephilidae</taxon>
        <taxon>Trichonephila</taxon>
    </lineage>
</organism>
<gene>
    <name evidence="1" type="ORF">TNCV_2483931</name>
</gene>
<dbReference type="Proteomes" id="UP000887159">
    <property type="component" value="Unassembled WGS sequence"/>
</dbReference>